<dbReference type="Pfam" id="PF00850">
    <property type="entry name" value="Hist_deacetyl"/>
    <property type="match status" value="1"/>
</dbReference>
<proteinExistence type="inferred from homology"/>
<dbReference type="PANTHER" id="PTHR10625:SF17">
    <property type="entry name" value="HISTONE DEACETYLASE 8"/>
    <property type="match status" value="1"/>
</dbReference>
<name>A0A6B9FE59_9EURY</name>
<dbReference type="OrthoDB" id="147549at2157"/>
<dbReference type="Proteomes" id="UP000428325">
    <property type="component" value="Chromosome"/>
</dbReference>
<dbReference type="InterPro" id="IPR037138">
    <property type="entry name" value="His_deacetylse_dom_sf"/>
</dbReference>
<evidence type="ECO:0000256" key="5">
    <source>
        <dbReference type="ARBA" id="ARBA00022833"/>
    </source>
</evidence>
<gene>
    <name evidence="7" type="ORF">EI982_07030</name>
</gene>
<dbReference type="AlphaFoldDB" id="A0A6B9FE59"/>
<feature type="domain" description="Histone deacetylase" evidence="6">
    <location>
        <begin position="39"/>
        <end position="330"/>
    </location>
</feature>
<evidence type="ECO:0000256" key="2">
    <source>
        <dbReference type="ARBA" id="ARBA00005947"/>
    </source>
</evidence>
<dbReference type="GeneID" id="43369274"/>
<evidence type="ECO:0000313" key="7">
    <source>
        <dbReference type="EMBL" id="QGX94559.1"/>
    </source>
</evidence>
<evidence type="ECO:0000259" key="6">
    <source>
        <dbReference type="Pfam" id="PF00850"/>
    </source>
</evidence>
<dbReference type="InterPro" id="IPR023696">
    <property type="entry name" value="Ureohydrolase_dom_sf"/>
</dbReference>
<keyword evidence="8" id="KW-1185">Reference proteome</keyword>
<dbReference type="RefSeq" id="WP_157688836.1">
    <property type="nucleotide sequence ID" value="NZ_CP034345.1"/>
</dbReference>
<keyword evidence="5" id="KW-0862">Zinc</keyword>
<evidence type="ECO:0000256" key="3">
    <source>
        <dbReference type="ARBA" id="ARBA00022723"/>
    </source>
</evidence>
<evidence type="ECO:0000313" key="8">
    <source>
        <dbReference type="Proteomes" id="UP000428325"/>
    </source>
</evidence>
<evidence type="ECO:0000256" key="1">
    <source>
        <dbReference type="ARBA" id="ARBA00001947"/>
    </source>
</evidence>
<protein>
    <submittedName>
        <fullName evidence="7">Class II histone deacetylase</fullName>
    </submittedName>
</protein>
<sequence>MTGSTTLSVYWDETFVEHNPPEGSFNIPSHELVLEDEAHPDCPERVKNIKHIIEKQLGELTSWKSVTKATPEQLQRVHDAELLHEFKEFTENGGGRLQTATFTGANEHSCEAATAASGAAIQAAAEAVDTGAETVPYALVRPSGHHAQPDQMDGYCFFNNVAVAAEHLLSTGAVDDIAIIDWDVHHGNGTQEIFYDRDDLLFISLHADHRSWGEWHPQTGLPQEKGVDDGEGYNINIPLPHGAGNDGYDYVMNRLVEPVIRDFDPGMIIVSAGQDAGVMDPLARMVLTKPGFENLGAKAQSYARRYANGQLAIVQEGGYQPSHLAFATLGVLEGALGVETGVKQDPFALYPEENLDDVVKAAHETGTVLAEHWPIQFGDQET</sequence>
<organism evidence="7 8">
    <name type="scientific">Haloplanus rallus</name>
    <dbReference type="NCBI Taxonomy" id="1816183"/>
    <lineage>
        <taxon>Archaea</taxon>
        <taxon>Methanobacteriati</taxon>
        <taxon>Methanobacteriota</taxon>
        <taxon>Stenosarchaea group</taxon>
        <taxon>Halobacteria</taxon>
        <taxon>Halobacteriales</taxon>
        <taxon>Haloferacaceae</taxon>
        <taxon>Haloplanus</taxon>
    </lineage>
</organism>
<comment type="cofactor">
    <cofactor evidence="1">
        <name>Zn(2+)</name>
        <dbReference type="ChEBI" id="CHEBI:29105"/>
    </cofactor>
</comment>
<dbReference type="PANTHER" id="PTHR10625">
    <property type="entry name" value="HISTONE DEACETYLASE HDAC1-RELATED"/>
    <property type="match status" value="1"/>
</dbReference>
<dbReference type="InterPro" id="IPR023801">
    <property type="entry name" value="His_deacetylse_dom"/>
</dbReference>
<dbReference type="EMBL" id="CP034345">
    <property type="protein sequence ID" value="QGX94559.1"/>
    <property type="molecule type" value="Genomic_DNA"/>
</dbReference>
<accession>A0A6B9FE59</accession>
<keyword evidence="4" id="KW-0378">Hydrolase</keyword>
<dbReference type="SUPFAM" id="SSF52768">
    <property type="entry name" value="Arginase/deacetylase"/>
    <property type="match status" value="1"/>
</dbReference>
<keyword evidence="3" id="KW-0479">Metal-binding</keyword>
<comment type="similarity">
    <text evidence="2">Belongs to the histone deacetylase family.</text>
</comment>
<reference evidence="7 8" key="1">
    <citation type="submission" date="2018-12" db="EMBL/GenBank/DDBJ databases">
        <title>Complete genome sequence of Haloplanus rallus MBLA0036.</title>
        <authorList>
            <person name="Nam Y.-d."/>
            <person name="Kang J."/>
            <person name="Chung W.-H."/>
            <person name="Park Y.S."/>
        </authorList>
    </citation>
    <scope>NUCLEOTIDE SEQUENCE [LARGE SCALE GENOMIC DNA]</scope>
    <source>
        <strain evidence="7 8">MBLA0036</strain>
    </source>
</reference>
<dbReference type="GO" id="GO:0046872">
    <property type="term" value="F:metal ion binding"/>
    <property type="evidence" value="ECO:0007669"/>
    <property type="project" value="UniProtKB-KW"/>
</dbReference>
<evidence type="ECO:0000256" key="4">
    <source>
        <dbReference type="ARBA" id="ARBA00022801"/>
    </source>
</evidence>
<dbReference type="GO" id="GO:0016787">
    <property type="term" value="F:hydrolase activity"/>
    <property type="evidence" value="ECO:0007669"/>
    <property type="project" value="UniProtKB-KW"/>
</dbReference>
<dbReference type="GO" id="GO:0040029">
    <property type="term" value="P:epigenetic regulation of gene expression"/>
    <property type="evidence" value="ECO:0007669"/>
    <property type="project" value="TreeGrafter"/>
</dbReference>
<dbReference type="KEGG" id="hra:EI982_07030"/>
<dbReference type="Gene3D" id="3.40.800.20">
    <property type="entry name" value="Histone deacetylase domain"/>
    <property type="match status" value="1"/>
</dbReference>
<dbReference type="PRINTS" id="PR01270">
    <property type="entry name" value="HDASUPER"/>
</dbReference>
<dbReference type="InterPro" id="IPR000286">
    <property type="entry name" value="HDACs"/>
</dbReference>
<dbReference type="GO" id="GO:0004407">
    <property type="term" value="F:histone deacetylase activity"/>
    <property type="evidence" value="ECO:0007669"/>
    <property type="project" value="TreeGrafter"/>
</dbReference>